<feature type="domain" description="DM13" evidence="3">
    <location>
        <begin position="92"/>
        <end position="199"/>
    </location>
</feature>
<accession>A0A1D1XTB4</accession>
<evidence type="ECO:0000313" key="4">
    <source>
        <dbReference type="EMBL" id="JAT45629.1"/>
    </source>
</evidence>
<feature type="compositionally biased region" description="Low complexity" evidence="1">
    <location>
        <begin position="59"/>
        <end position="77"/>
    </location>
</feature>
<reference evidence="4" key="1">
    <citation type="submission" date="2015-07" db="EMBL/GenBank/DDBJ databases">
        <title>Transcriptome Assembly of Anthurium amnicola.</title>
        <authorList>
            <person name="Suzuki J."/>
        </authorList>
    </citation>
    <scope>NUCLEOTIDE SEQUENCE</scope>
</reference>
<proteinExistence type="predicted"/>
<name>A0A1D1XTB4_9ARAE</name>
<evidence type="ECO:0000259" key="3">
    <source>
        <dbReference type="PROSITE" id="PS51549"/>
    </source>
</evidence>
<dbReference type="AlphaFoldDB" id="A0A1D1XTB4"/>
<feature type="chain" id="PRO_5008899695" evidence="2">
    <location>
        <begin position="21"/>
        <end position="244"/>
    </location>
</feature>
<dbReference type="EMBL" id="GDJX01022307">
    <property type="protein sequence ID" value="JAT45629.1"/>
    <property type="molecule type" value="Transcribed_RNA"/>
</dbReference>
<feature type="signal peptide" evidence="2">
    <location>
        <begin position="1"/>
        <end position="20"/>
    </location>
</feature>
<evidence type="ECO:0000256" key="1">
    <source>
        <dbReference type="SAM" id="MobiDB-lite"/>
    </source>
</evidence>
<dbReference type="InterPro" id="IPR019545">
    <property type="entry name" value="DM13_domain"/>
</dbReference>
<keyword evidence="2" id="KW-0732">Signal</keyword>
<protein>
    <submittedName>
        <fullName evidence="4">Translation initiation factor IF-2</fullName>
    </submittedName>
</protein>
<feature type="region of interest" description="Disordered" evidence="1">
    <location>
        <begin position="29"/>
        <end position="77"/>
    </location>
</feature>
<gene>
    <name evidence="4" type="primary">infB_131</name>
    <name evidence="4" type="ORF">g.10076</name>
</gene>
<dbReference type="Pfam" id="PF10517">
    <property type="entry name" value="DM13"/>
    <property type="match status" value="1"/>
</dbReference>
<organism evidence="4">
    <name type="scientific">Anthurium amnicola</name>
    <dbReference type="NCBI Taxonomy" id="1678845"/>
    <lineage>
        <taxon>Eukaryota</taxon>
        <taxon>Viridiplantae</taxon>
        <taxon>Streptophyta</taxon>
        <taxon>Embryophyta</taxon>
        <taxon>Tracheophyta</taxon>
        <taxon>Spermatophyta</taxon>
        <taxon>Magnoliopsida</taxon>
        <taxon>Liliopsida</taxon>
        <taxon>Araceae</taxon>
        <taxon>Pothoideae</taxon>
        <taxon>Potheae</taxon>
        <taxon>Anthurium</taxon>
    </lineage>
</organism>
<dbReference type="GO" id="GO:0003743">
    <property type="term" value="F:translation initiation factor activity"/>
    <property type="evidence" value="ECO:0007669"/>
    <property type="project" value="UniProtKB-KW"/>
</dbReference>
<keyword evidence="4" id="KW-0648">Protein biosynthesis</keyword>
<feature type="compositionally biased region" description="Pro residues" evidence="1">
    <location>
        <begin position="32"/>
        <end position="58"/>
    </location>
</feature>
<dbReference type="PROSITE" id="PS51549">
    <property type="entry name" value="DM13"/>
    <property type="match status" value="1"/>
</dbReference>
<evidence type="ECO:0000256" key="2">
    <source>
        <dbReference type="SAM" id="SignalP"/>
    </source>
</evidence>
<keyword evidence="4" id="KW-0396">Initiation factor</keyword>
<sequence>MKRTKLEMILFFMIFSFLFTFPFQSMAQAPAAPAPAPGTPPAPAPAPAPAPGTTPPGTTPGTSGTPGTTPGAAASPPVVTRCNVNTFTTTTVPFKQLKNSLSGGGAVSVSGTVTITDGCTFTVNGFTYSTAAPNTYWMGSNSTDPNSTKIVVCNIPVGQFVSQAAKSFTLSPTVSFDDFDVLDLYSYDEKAVFAQAVLKTPPSPTTTTQSAASSTTKSNANRLPMSSNIMAVIICALVTFSYFI</sequence>